<dbReference type="EMBL" id="CAICTM010000762">
    <property type="protein sequence ID" value="CAB9516150.1"/>
    <property type="molecule type" value="Genomic_DNA"/>
</dbReference>
<feature type="domain" description="DUF4116" evidence="1">
    <location>
        <begin position="332"/>
        <end position="375"/>
    </location>
</feature>
<gene>
    <name evidence="2" type="ORF">SEMRO_763_G198950.1</name>
</gene>
<dbReference type="OrthoDB" id="417249at2759"/>
<evidence type="ECO:0000313" key="3">
    <source>
        <dbReference type="Proteomes" id="UP001153069"/>
    </source>
</evidence>
<feature type="domain" description="DUF4116" evidence="1">
    <location>
        <begin position="833"/>
        <end position="881"/>
    </location>
</feature>
<feature type="domain" description="DUF4116" evidence="1">
    <location>
        <begin position="991"/>
        <end position="1035"/>
    </location>
</feature>
<feature type="domain" description="DUF4116" evidence="1">
    <location>
        <begin position="105"/>
        <end position="149"/>
    </location>
</feature>
<comment type="caution">
    <text evidence="2">The sequence shown here is derived from an EMBL/GenBank/DDBJ whole genome shotgun (WGS) entry which is preliminary data.</text>
</comment>
<evidence type="ECO:0000259" key="1">
    <source>
        <dbReference type="Pfam" id="PF13475"/>
    </source>
</evidence>
<feature type="domain" description="DUF4116" evidence="1">
    <location>
        <begin position="377"/>
        <end position="435"/>
    </location>
</feature>
<accession>A0A9N8E954</accession>
<name>A0A9N8E954_9STRA</name>
<dbReference type="Pfam" id="PF13475">
    <property type="entry name" value="DUF4116"/>
    <property type="match status" value="9"/>
</dbReference>
<feature type="domain" description="DUF4116" evidence="1">
    <location>
        <begin position="908"/>
        <end position="964"/>
    </location>
</feature>
<protein>
    <recommendedName>
        <fullName evidence="1">DUF4116 domain-containing protein</fullName>
    </recommendedName>
</protein>
<organism evidence="2 3">
    <name type="scientific">Seminavis robusta</name>
    <dbReference type="NCBI Taxonomy" id="568900"/>
    <lineage>
        <taxon>Eukaryota</taxon>
        <taxon>Sar</taxon>
        <taxon>Stramenopiles</taxon>
        <taxon>Ochrophyta</taxon>
        <taxon>Bacillariophyta</taxon>
        <taxon>Bacillariophyceae</taxon>
        <taxon>Bacillariophycidae</taxon>
        <taxon>Naviculales</taxon>
        <taxon>Naviculaceae</taxon>
        <taxon>Seminavis</taxon>
    </lineage>
</organism>
<reference evidence="2" key="1">
    <citation type="submission" date="2020-06" db="EMBL/GenBank/DDBJ databases">
        <authorList>
            <consortium name="Plant Systems Biology data submission"/>
        </authorList>
    </citation>
    <scope>NUCLEOTIDE SEQUENCE</scope>
    <source>
        <strain evidence="2">D6</strain>
    </source>
</reference>
<proteinExistence type="predicted"/>
<dbReference type="InterPro" id="IPR025197">
    <property type="entry name" value="DUF4116"/>
</dbReference>
<dbReference type="Proteomes" id="UP001153069">
    <property type="component" value="Unassembled WGS sequence"/>
</dbReference>
<feature type="domain" description="DUF4116" evidence="1">
    <location>
        <begin position="753"/>
        <end position="787"/>
    </location>
</feature>
<keyword evidence="3" id="KW-1185">Reference proteome</keyword>
<feature type="domain" description="DUF4116" evidence="1">
    <location>
        <begin position="625"/>
        <end position="672"/>
    </location>
</feature>
<sequence length="1098" mass="120598">MGSGVDGFVSIWIDCQKDATGTKKCKDSIRYPRLHFFVIGRTHSATAPTSAASPMSRGCSHNNNIIYLGTTTNKVERTMCKWCAGYCPTFREFYRGLSPNVKADVLKACQKDGRALQHAAPNLQDDYDVVLASVKQYGGALRFASPSLQDNRHIVEAAVLQHDKYYDRARAQGADATVYASKRAMQDRIVLLALAQRRPQDAMKRIKGTELENNLEMVMTAITAPGGARALAMASSGMRDSENVVLAALQAGVAMNKAHYKSAPAAGLLNCISKRLLNDKPFVLRVVSLLEELPSAISSALRNDRDVAVAGVQKEGGSLRNAGEAPRRDRMVCLAAVRSSGEALQFSALRDDEEVVMAAVQNCGTALRFASPELRDNKQIVLAAVEQTGIALRWASCRLKSDREVVLVALENHKTEAWSRKPFTSVLTHASQDLRADRGLVLSAVSVHGEEIQWASGELKADFEVALNAASNGDVFQQLPLHFRDNKPIVLVAVSRRHDALQHASERLKADIDVAKTAVEFSPLSLQYAAESCKADRGVVLVAVQNVSCWMDRIFKEIPESFKSDREFILDSLRMLEADSSNTTRILKYASDTLRQDPQFAFAAIRTANVHSRPLSFMSANLKADRRLNLAAVQKYGYALREAPDEMRDDREVVLTALRTSSCLQFASARLRDDFDLVEVAVASSPSSLEHASLRLRGDVRLVMTALARSTGSLYFALRHASGGIKADQRFMLECVEKDGLTLEIASPKLRCNREIALAAVKSNACALHYVSEDLKHDEEVLIAAMQDGANKRSLFFDTYVPEAMRNNRSIVLAAVRGAGESLRFASSAFRKDPEIVLSAIETYGEAFRYADDSLKSNRQVVVNAIQRNPVSLSFASDELKRDRSLRMAALSSNGDVLAGITDGVETDRELILTAVRNLKDETVPGAKQFLKFVAPHLRNDRGVVLELVKRRGQALWSVPDKFKGDEAVVMTAIHNYPAALSAAALRFRKDKDLVMEAARKDGTVLRVASRELQVDEEVALAAVTSAGQALQFVPRAARTKAMALAAIKQNKKEASKFVPWFLKEEREVAVALGLAKFSNHDIVKFAMGAKDGRYIVP</sequence>
<dbReference type="AlphaFoldDB" id="A0A9N8E954"/>
<feature type="domain" description="DUF4116" evidence="1">
    <location>
        <begin position="462"/>
        <end position="509"/>
    </location>
</feature>
<evidence type="ECO:0000313" key="2">
    <source>
        <dbReference type="EMBL" id="CAB9516150.1"/>
    </source>
</evidence>